<feature type="transmembrane region" description="Helical" evidence="4">
    <location>
        <begin position="287"/>
        <end position="312"/>
    </location>
</feature>
<dbReference type="InterPro" id="IPR000792">
    <property type="entry name" value="Tscrpt_reg_LuxR_C"/>
</dbReference>
<evidence type="ECO:0000256" key="2">
    <source>
        <dbReference type="ARBA" id="ARBA00023125"/>
    </source>
</evidence>
<feature type="transmembrane region" description="Helical" evidence="4">
    <location>
        <begin position="54"/>
        <end position="73"/>
    </location>
</feature>
<dbReference type="PANTHER" id="PTHR44688:SF16">
    <property type="entry name" value="DNA-BINDING TRANSCRIPTIONAL ACTIVATOR DEVR_DOSR"/>
    <property type="match status" value="1"/>
</dbReference>
<dbReference type="STRING" id="79604.AAY81_09755"/>
<evidence type="ECO:0000256" key="1">
    <source>
        <dbReference type="ARBA" id="ARBA00023015"/>
    </source>
</evidence>
<keyword evidence="1" id="KW-0805">Transcription regulation</keyword>
<feature type="transmembrane region" description="Helical" evidence="4">
    <location>
        <begin position="85"/>
        <end position="108"/>
    </location>
</feature>
<feature type="transmembrane region" description="Helical" evidence="4">
    <location>
        <begin position="253"/>
        <end position="275"/>
    </location>
</feature>
<proteinExistence type="predicted"/>
<sequence>MDERERNTVARFGKLWPSLPFLATGLSLAWNDIAFSGAGWLSATESNGANITLLYLYFNGTFALACLAVALLPRRFRLPLIRPRVVRIAGITAAFGALLIILAGPFYLDAVLPFNIGCALMGVSSMVIMLFCASAYSQLAPRQLLLYLALAQIAEVFVYQLNMCAPPGLAVEGGPSLASIVICIGLPLLTAFFATIPSPAAPFTMQKNPQLPEANGTITRGFVAILAVFFLLAFVSSTININAISQSNPADTLISTNITTLLRIPVALTFIYIAISPRLASLDVVKVIWVFMLLLAMSFVGLALLSAAGGIWQQLNNICYTVAGLMNWCILSLVVYQRHTSVVRTFGLGQGLFLAGCVTGCYWGVNVLPNLLQIVSPAEFFGATAVVVLLVAVLMMIFIDSNALFAPASQEEETLEEMMQQRIIMPQICTEDESESPAERRPFRTAMEQVAAAHQLTQRETEIFVMLARGLTVNAIAEQLCLSRNTVRTHAHAVYSKLGVHSREELMKDARLRYNAEKSFV</sequence>
<evidence type="ECO:0000259" key="5">
    <source>
        <dbReference type="PROSITE" id="PS50043"/>
    </source>
</evidence>
<keyword evidence="4" id="KW-0472">Membrane</keyword>
<dbReference type="PROSITE" id="PS00622">
    <property type="entry name" value="HTH_LUXR_1"/>
    <property type="match status" value="1"/>
</dbReference>
<dbReference type="CDD" id="cd06170">
    <property type="entry name" value="LuxR_C_like"/>
    <property type="match status" value="1"/>
</dbReference>
<dbReference type="KEGG" id="ddt:AAY81_09755"/>
<feature type="transmembrane region" description="Helical" evidence="4">
    <location>
        <begin position="318"/>
        <end position="336"/>
    </location>
</feature>
<name>A0A172S009_9ACTN</name>
<dbReference type="AlphaFoldDB" id="A0A172S009"/>
<feature type="transmembrane region" description="Helical" evidence="4">
    <location>
        <begin position="380"/>
        <end position="399"/>
    </location>
</feature>
<dbReference type="InterPro" id="IPR016032">
    <property type="entry name" value="Sig_transdc_resp-reg_C-effctor"/>
</dbReference>
<evidence type="ECO:0000256" key="4">
    <source>
        <dbReference type="SAM" id="Phobius"/>
    </source>
</evidence>
<feature type="transmembrane region" description="Helical" evidence="4">
    <location>
        <begin position="114"/>
        <end position="132"/>
    </location>
</feature>
<protein>
    <submittedName>
        <fullName evidence="6">Regulatory protein, luxR family</fullName>
    </submittedName>
</protein>
<dbReference type="InterPro" id="IPR036388">
    <property type="entry name" value="WH-like_DNA-bd_sf"/>
</dbReference>
<dbReference type="PRINTS" id="PR00038">
    <property type="entry name" value="HTHLUXR"/>
</dbReference>
<evidence type="ECO:0000256" key="3">
    <source>
        <dbReference type="ARBA" id="ARBA00023163"/>
    </source>
</evidence>
<keyword evidence="4" id="KW-1133">Transmembrane helix</keyword>
<feature type="transmembrane region" description="Helical" evidence="4">
    <location>
        <begin position="217"/>
        <end position="241"/>
    </location>
</feature>
<keyword evidence="7" id="KW-1185">Reference proteome</keyword>
<dbReference type="Gene3D" id="1.10.10.10">
    <property type="entry name" value="Winged helix-like DNA-binding domain superfamily/Winged helix DNA-binding domain"/>
    <property type="match status" value="1"/>
</dbReference>
<accession>A0A172S009</accession>
<evidence type="ECO:0000313" key="7">
    <source>
        <dbReference type="Proteomes" id="UP000182975"/>
    </source>
</evidence>
<dbReference type="PATRIC" id="fig|79604.3.peg.1956"/>
<keyword evidence="2" id="KW-0238">DNA-binding</keyword>
<keyword evidence="3" id="KW-0804">Transcription</keyword>
<dbReference type="SUPFAM" id="SSF46894">
    <property type="entry name" value="C-terminal effector domain of the bipartite response regulators"/>
    <property type="match status" value="1"/>
</dbReference>
<dbReference type="RefSeq" id="WP_066664541.1">
    <property type="nucleotide sequence ID" value="NZ_CP011402.1"/>
</dbReference>
<feature type="transmembrane region" description="Helical" evidence="4">
    <location>
        <begin position="144"/>
        <end position="162"/>
    </location>
</feature>
<keyword evidence="4" id="KW-0812">Transmembrane</keyword>
<reference evidence="7" key="1">
    <citation type="submission" date="2016-10" db="EMBL/GenBank/DDBJ databases">
        <authorList>
            <person name="Varghese N."/>
        </authorList>
    </citation>
    <scope>NUCLEOTIDE SEQUENCE [LARGE SCALE GENOMIC DNA]</scope>
    <source>
        <strain evidence="7">DSM 21843</strain>
    </source>
</reference>
<dbReference type="GO" id="GO:0003677">
    <property type="term" value="F:DNA binding"/>
    <property type="evidence" value="ECO:0007669"/>
    <property type="project" value="UniProtKB-KW"/>
</dbReference>
<dbReference type="PROSITE" id="PS50043">
    <property type="entry name" value="HTH_LUXR_2"/>
    <property type="match status" value="1"/>
</dbReference>
<dbReference type="PANTHER" id="PTHR44688">
    <property type="entry name" value="DNA-BINDING TRANSCRIPTIONAL ACTIVATOR DEVR_DOSR"/>
    <property type="match status" value="1"/>
</dbReference>
<organism evidence="6 7">
    <name type="scientific">Denitrobacterium detoxificans</name>
    <dbReference type="NCBI Taxonomy" id="79604"/>
    <lineage>
        <taxon>Bacteria</taxon>
        <taxon>Bacillati</taxon>
        <taxon>Actinomycetota</taxon>
        <taxon>Coriobacteriia</taxon>
        <taxon>Eggerthellales</taxon>
        <taxon>Eggerthellaceae</taxon>
        <taxon>Denitrobacterium</taxon>
    </lineage>
</organism>
<dbReference type="Pfam" id="PF00196">
    <property type="entry name" value="GerE"/>
    <property type="match status" value="1"/>
</dbReference>
<dbReference type="SMART" id="SM00421">
    <property type="entry name" value="HTH_LUXR"/>
    <property type="match status" value="1"/>
</dbReference>
<feature type="transmembrane region" description="Helical" evidence="4">
    <location>
        <begin position="21"/>
        <end position="42"/>
    </location>
</feature>
<feature type="transmembrane region" description="Helical" evidence="4">
    <location>
        <begin position="348"/>
        <end position="368"/>
    </location>
</feature>
<evidence type="ECO:0000313" key="6">
    <source>
        <dbReference type="EMBL" id="SEO40651.1"/>
    </source>
</evidence>
<feature type="domain" description="HTH luxR-type" evidence="5">
    <location>
        <begin position="449"/>
        <end position="514"/>
    </location>
</feature>
<dbReference type="Proteomes" id="UP000182975">
    <property type="component" value="Unassembled WGS sequence"/>
</dbReference>
<gene>
    <name evidence="6" type="ORF">SAMN02910314_00148</name>
</gene>
<dbReference type="GO" id="GO:0006355">
    <property type="term" value="P:regulation of DNA-templated transcription"/>
    <property type="evidence" value="ECO:0007669"/>
    <property type="project" value="InterPro"/>
</dbReference>
<dbReference type="EMBL" id="FOEC01000001">
    <property type="protein sequence ID" value="SEO40651.1"/>
    <property type="molecule type" value="Genomic_DNA"/>
</dbReference>
<feature type="transmembrane region" description="Helical" evidence="4">
    <location>
        <begin position="174"/>
        <end position="196"/>
    </location>
</feature>